<evidence type="ECO:0000256" key="4">
    <source>
        <dbReference type="ARBA" id="ARBA00023251"/>
    </source>
</evidence>
<keyword evidence="4" id="KW-0046">Antibiotic resistance</keyword>
<dbReference type="PANTHER" id="PTHR43261">
    <property type="entry name" value="TRANSLATION ELONGATION FACTOR G-RELATED"/>
    <property type="match status" value="1"/>
</dbReference>
<dbReference type="InterPro" id="IPR000795">
    <property type="entry name" value="T_Tr_GTP-bd_dom"/>
</dbReference>
<reference evidence="6 7" key="1">
    <citation type="submission" date="2018-07" db="EMBL/GenBank/DDBJ databases">
        <title>GABA Modulating Bacteria of the Human Gut Microbiota.</title>
        <authorList>
            <person name="Strandwitz P."/>
            <person name="Kim K.H."/>
            <person name="Terekhova D."/>
            <person name="Liu J.K."/>
            <person name="Sharma A."/>
            <person name="Levering J."/>
            <person name="Mcdonald D."/>
            <person name="Dietrich D."/>
            <person name="Ramadhar T.R."/>
            <person name="Lekbua A."/>
            <person name="Mroue N."/>
            <person name="Liston C."/>
            <person name="Stewart E.J."/>
            <person name="Dubin M.J."/>
            <person name="Zengler K."/>
            <person name="Knight R."/>
            <person name="Gilbert J.A."/>
            <person name="Clardy J."/>
            <person name="Lewis K."/>
        </authorList>
    </citation>
    <scope>NUCLEOTIDE SEQUENCE [LARGE SCALE GENOMIC DNA]</scope>
    <source>
        <strain evidence="6 7">KLE1738</strain>
    </source>
</reference>
<dbReference type="SUPFAM" id="SSF54211">
    <property type="entry name" value="Ribosomal protein S5 domain 2-like"/>
    <property type="match status" value="1"/>
</dbReference>
<keyword evidence="2" id="KW-0648">Protein biosynthesis</keyword>
<dbReference type="InterPro" id="IPR020568">
    <property type="entry name" value="Ribosomal_Su5_D2-typ_SF"/>
</dbReference>
<keyword evidence="1" id="KW-0547">Nucleotide-binding</keyword>
<dbReference type="OrthoDB" id="9801472at2"/>
<evidence type="ECO:0000259" key="5">
    <source>
        <dbReference type="PROSITE" id="PS51722"/>
    </source>
</evidence>
<dbReference type="InterPro" id="IPR014721">
    <property type="entry name" value="Ribsml_uS5_D2-typ_fold_subgr"/>
</dbReference>
<dbReference type="GO" id="GO:0003924">
    <property type="term" value="F:GTPase activity"/>
    <property type="evidence" value="ECO:0007669"/>
    <property type="project" value="InterPro"/>
</dbReference>
<dbReference type="GO" id="GO:0046677">
    <property type="term" value="P:response to antibiotic"/>
    <property type="evidence" value="ECO:0007669"/>
    <property type="project" value="UniProtKB-KW"/>
</dbReference>
<dbReference type="SMART" id="SM00889">
    <property type="entry name" value="EFG_IV"/>
    <property type="match status" value="1"/>
</dbReference>
<feature type="domain" description="Tr-type G" evidence="5">
    <location>
        <begin position="1"/>
        <end position="226"/>
    </location>
</feature>
<dbReference type="SUPFAM" id="SSF54980">
    <property type="entry name" value="EF-G C-terminal domain-like"/>
    <property type="match status" value="2"/>
</dbReference>
<dbReference type="PROSITE" id="PS51722">
    <property type="entry name" value="G_TR_2"/>
    <property type="match status" value="1"/>
</dbReference>
<dbReference type="Gene3D" id="3.30.70.240">
    <property type="match status" value="1"/>
</dbReference>
<evidence type="ECO:0000313" key="7">
    <source>
        <dbReference type="Proteomes" id="UP000260649"/>
    </source>
</evidence>
<dbReference type="PANTHER" id="PTHR43261:SF1">
    <property type="entry name" value="RIBOSOME-RELEASING FACTOR 2, MITOCHONDRIAL"/>
    <property type="match status" value="1"/>
</dbReference>
<organism evidence="6 7">
    <name type="scientific">Evtepia gabavorous</name>
    <dbReference type="NCBI Taxonomy" id="2211183"/>
    <lineage>
        <taxon>Bacteria</taxon>
        <taxon>Bacillati</taxon>
        <taxon>Bacillota</taxon>
        <taxon>Clostridia</taxon>
        <taxon>Eubacteriales</taxon>
        <taxon>Evtepia</taxon>
    </lineage>
</organism>
<dbReference type="InterPro" id="IPR009000">
    <property type="entry name" value="Transl_B-barrel_sf"/>
</dbReference>
<dbReference type="Pfam" id="PF03764">
    <property type="entry name" value="EFG_IV"/>
    <property type="match status" value="1"/>
</dbReference>
<dbReference type="AlphaFoldDB" id="A0A3E2B106"/>
<protein>
    <submittedName>
        <fullName evidence="6">GTP-binding protein</fullName>
    </submittedName>
</protein>
<comment type="caution">
    <text evidence="6">The sequence shown here is derived from an EMBL/GenBank/DDBJ whole genome shotgun (WGS) entry which is preliminary data.</text>
</comment>
<dbReference type="SUPFAM" id="SSF52540">
    <property type="entry name" value="P-loop containing nucleoside triphosphate hydrolases"/>
    <property type="match status" value="1"/>
</dbReference>
<dbReference type="PRINTS" id="PR00315">
    <property type="entry name" value="ELONGATNFCT"/>
</dbReference>
<dbReference type="InterPro" id="IPR027417">
    <property type="entry name" value="P-loop_NTPase"/>
</dbReference>
<evidence type="ECO:0000256" key="2">
    <source>
        <dbReference type="ARBA" id="ARBA00022917"/>
    </source>
</evidence>
<dbReference type="EMBL" id="QQRQ01000036">
    <property type="protein sequence ID" value="RFT05677.1"/>
    <property type="molecule type" value="Genomic_DNA"/>
</dbReference>
<dbReference type="InterPro" id="IPR005517">
    <property type="entry name" value="Transl_elong_EFG/EF2_IV"/>
</dbReference>
<dbReference type="GO" id="GO:0006412">
    <property type="term" value="P:translation"/>
    <property type="evidence" value="ECO:0007669"/>
    <property type="project" value="UniProtKB-KW"/>
</dbReference>
<sequence length="587" mass="64595">MKQLVIGILAHVDAGKTTLSEALLYTAGAIPALGRVDHRDAYLDTHALERDRGITIFSKQALFQTPALAVTLLDTPGHVDFSAEMERTLQVLDYAILVISATDGVQAHTETLWRLLRRNQIPTFLFVTKMDLPNPGREAILAGLQRQLDEGCADFTRRDGAWAEGVALRDEGLLDRYLETGRLTPRDVSGLVRLGRLFPCYFGAALRLEGVADFLQGLTDYTEAPVYPPDFAARVFKIARDSQGNRLTYAKLTGGTLAVRAPLSYLPQTGGEVLEEKVTQLRLYSGAKYQTAEAVSAGQVCALLGLTQTYPGQGLGAEPPAPPPLLEPVVTYRLVLPPDCPAQVLLPKLRQLEEEDPQLHLVWDEHSQEIHARLMGQVQIEVLQRLIADRFDVAVQVDAGRILYKETIAAPVEGVGHFEPLRHYAEVHLLLEPLPQGSGLVFDSRCSEDLLDRNWQRLILTHLAERTHRGVLTGAPITDLRITLLSGRAHPKHTEGGDFRQATYRAVRQGLMQAESVLLEPWYAFTLTLPAEQLGRAISDLQTMAGTFDPPESDGTWATLTGTAPVAAMKDYPLTVAAYTRGRGKFA</sequence>
<dbReference type="InterPro" id="IPR035647">
    <property type="entry name" value="EFG_III/V"/>
</dbReference>
<dbReference type="RefSeq" id="WP_117142938.1">
    <property type="nucleotide sequence ID" value="NZ_QIML01000036.1"/>
</dbReference>
<gene>
    <name evidence="6" type="ORF">DV520_11415</name>
</gene>
<dbReference type="Gene3D" id="3.30.70.870">
    <property type="entry name" value="Elongation Factor G (Translational Gtpase), domain 3"/>
    <property type="match status" value="1"/>
</dbReference>
<feature type="non-terminal residue" evidence="6">
    <location>
        <position position="587"/>
    </location>
</feature>
<dbReference type="NCBIfam" id="TIGR00231">
    <property type="entry name" value="small_GTP"/>
    <property type="match status" value="1"/>
</dbReference>
<dbReference type="Gene3D" id="3.30.230.10">
    <property type="match status" value="1"/>
</dbReference>
<dbReference type="SUPFAM" id="SSF50447">
    <property type="entry name" value="Translation proteins"/>
    <property type="match status" value="1"/>
</dbReference>
<dbReference type="InterPro" id="IPR031157">
    <property type="entry name" value="G_TR_CS"/>
</dbReference>
<dbReference type="Gene3D" id="2.40.30.10">
    <property type="entry name" value="Translation factors"/>
    <property type="match status" value="1"/>
</dbReference>
<dbReference type="InterPro" id="IPR000640">
    <property type="entry name" value="EFG_V-like"/>
</dbReference>
<dbReference type="Proteomes" id="UP000260649">
    <property type="component" value="Unassembled WGS sequence"/>
</dbReference>
<dbReference type="InterPro" id="IPR005225">
    <property type="entry name" value="Small_GTP-bd"/>
</dbReference>
<proteinExistence type="predicted"/>
<evidence type="ECO:0000256" key="1">
    <source>
        <dbReference type="ARBA" id="ARBA00022741"/>
    </source>
</evidence>
<dbReference type="Gene3D" id="3.40.50.300">
    <property type="entry name" value="P-loop containing nucleotide triphosphate hydrolases"/>
    <property type="match status" value="1"/>
</dbReference>
<dbReference type="GeneID" id="97996341"/>
<keyword evidence="3" id="KW-0342">GTP-binding</keyword>
<dbReference type="Pfam" id="PF00009">
    <property type="entry name" value="GTP_EFTU"/>
    <property type="match status" value="1"/>
</dbReference>
<dbReference type="GO" id="GO:0032790">
    <property type="term" value="P:ribosome disassembly"/>
    <property type="evidence" value="ECO:0007669"/>
    <property type="project" value="TreeGrafter"/>
</dbReference>
<name>A0A3E2B106_9FIRM</name>
<dbReference type="InterPro" id="IPR035650">
    <property type="entry name" value="Tet_C"/>
</dbReference>
<evidence type="ECO:0000256" key="3">
    <source>
        <dbReference type="ARBA" id="ARBA00023134"/>
    </source>
</evidence>
<keyword evidence="7" id="KW-1185">Reference proteome</keyword>
<dbReference type="Pfam" id="PF00679">
    <property type="entry name" value="EFG_C"/>
    <property type="match status" value="1"/>
</dbReference>
<dbReference type="CDD" id="cd03711">
    <property type="entry name" value="Tet_C"/>
    <property type="match status" value="1"/>
</dbReference>
<dbReference type="GO" id="GO:0005525">
    <property type="term" value="F:GTP binding"/>
    <property type="evidence" value="ECO:0007669"/>
    <property type="project" value="UniProtKB-KW"/>
</dbReference>
<dbReference type="PROSITE" id="PS00301">
    <property type="entry name" value="G_TR_1"/>
    <property type="match status" value="1"/>
</dbReference>
<evidence type="ECO:0000313" key="6">
    <source>
        <dbReference type="EMBL" id="RFT05677.1"/>
    </source>
</evidence>
<accession>A0A3E2B106</accession>